<feature type="compositionally biased region" description="Polar residues" evidence="1">
    <location>
        <begin position="702"/>
        <end position="714"/>
    </location>
</feature>
<feature type="compositionally biased region" description="Low complexity" evidence="1">
    <location>
        <begin position="423"/>
        <end position="435"/>
    </location>
</feature>
<feature type="compositionally biased region" description="Polar residues" evidence="1">
    <location>
        <begin position="769"/>
        <end position="778"/>
    </location>
</feature>
<sequence length="1089" mass="116556">MANYLPVLLVSVAANSIPDDSSVSTLPRGQVDYLSHNWEEEDVWRSWRNMTRQKNEITNGVRLENASWRTWWKQRNGLGTVTPETLNWLKDSDVTWLYGPLHTAVDWTPPPKPIPEPTSALDLSTTHKPILKYRSISQLLTSDLHSSPHISPPQSDADLDDFEAAHFHTDSNPSPDIRPPLTHTKSDTYITRWGPSRTFRKESPPRIDPPPAAYSPTSLDTFFASSSGENSNIPTARAASPSVAGGQQKKRHISFNTFVEQCIAIEKPKNRVQYHDDDDDDEDEGDPDEDDYPQPGGRYPYGGRNAWGYDDGYEEDEEADSGDEEEEAVSLSMWDERYGGSAIANSDSDSCDGRDDDEPIEDVEDDTLHRRSPFRPANSARSQSKVSTTSSSSTASTSTSISSASSASTSASSSSEARERRSSTSTTSTYRPRITQPRRRRAPPLIRTPTTEREPTATQTHVTIAPIAPTILKTGGGVGEWVEGFGDEAGGSDDGLCGVAAGINGARWWTGVASVRSEIKDGEDEMGGESRESGTPVELVYVPPFGSNYSVRLGRDREREREREREYGARREVRDVMEDHEDGLGNGTRGVSRSASDQAVYRGEVQGVYGGNRAEGGHRRKRSLFSVGVVGDDEVDPDTEPPVVIPTVVVPREDAFENFEGSGTGDRGRRSRAAGPGRGREALGSPGDRSRSRSRSRSKSRTPSPAVSPSTSIDATPVVVPTPTRAHTVPAPTPASTTAPVAVPGLRRAASASPPITASALLAPPTRGRGSSSHQDLQQARGRSSTRTASGSGSLSTAGSSSSLGSLSPEGIVAGVGAGKERDRDGRGWRESRSDNGKDRDREGGRERSRGRDRTGKRLSTSVSPDDVLVPHTAAPPPPPVQRDPPKLNVVTKSMPPSSSASSSSASSTSSSATAMPATPAPMYRPYESDTSSTPISIPALVDEEEKQRYMHPTPSNSPVISMQVASKTGKDSPMSNSPTPTSTPTPTTRHAAKTKSPLSVPPPPYPAEPSTSYSISPPRTHSPSPSPSSSMSPRNSLGSSPISPASRVSSPPSSPRSPMRGDATIVGKAVGMVSSAGAYLGFWNGGVP</sequence>
<dbReference type="OrthoDB" id="5563539at2759"/>
<dbReference type="Pfam" id="PF08550">
    <property type="entry name" value="GATA_AreA"/>
    <property type="match status" value="1"/>
</dbReference>
<evidence type="ECO:0000256" key="1">
    <source>
        <dbReference type="SAM" id="MobiDB-lite"/>
    </source>
</evidence>
<evidence type="ECO:0000259" key="2">
    <source>
        <dbReference type="Pfam" id="PF08550"/>
    </source>
</evidence>
<dbReference type="GO" id="GO:0042149">
    <property type="term" value="P:cellular response to glucose starvation"/>
    <property type="evidence" value="ECO:0007669"/>
    <property type="project" value="TreeGrafter"/>
</dbReference>
<feature type="domain" description="Nitrogen regulatory protein areA GATA-like" evidence="2">
    <location>
        <begin position="46"/>
        <end position="73"/>
    </location>
</feature>
<feature type="compositionally biased region" description="Low complexity" evidence="1">
    <location>
        <begin position="780"/>
        <end position="808"/>
    </location>
</feature>
<feature type="compositionally biased region" description="Polar residues" evidence="1">
    <location>
        <begin position="954"/>
        <end position="967"/>
    </location>
</feature>
<dbReference type="InterPro" id="IPR052292">
    <property type="entry name" value="Glucose_repression_reg"/>
</dbReference>
<dbReference type="InterPro" id="IPR013860">
    <property type="entry name" value="AreA_GATA"/>
</dbReference>
<comment type="caution">
    <text evidence="3">The sequence shown here is derived from an EMBL/GenBank/DDBJ whole genome shotgun (WGS) entry which is preliminary data.</text>
</comment>
<feature type="compositionally biased region" description="Acidic residues" evidence="1">
    <location>
        <begin position="354"/>
        <end position="365"/>
    </location>
</feature>
<protein>
    <recommendedName>
        <fullName evidence="2">Nitrogen regulatory protein areA GATA-like domain-containing protein</fullName>
    </recommendedName>
</protein>
<feature type="compositionally biased region" description="Polar residues" evidence="1">
    <location>
        <begin position="215"/>
        <end position="234"/>
    </location>
</feature>
<dbReference type="AlphaFoldDB" id="A0A9P5Y9M0"/>
<feature type="region of interest" description="Disordered" evidence="1">
    <location>
        <begin position="521"/>
        <end position="541"/>
    </location>
</feature>
<gene>
    <name evidence="3" type="ORF">BDZ94DRAFT_1306520</name>
</gene>
<dbReference type="PANTHER" id="PTHR28051:SF1">
    <property type="entry name" value="PROTEIN MTL1-RELATED"/>
    <property type="match status" value="1"/>
</dbReference>
<feature type="compositionally biased region" description="Low complexity" evidence="1">
    <location>
        <begin position="728"/>
        <end position="766"/>
    </location>
</feature>
<feature type="compositionally biased region" description="Acidic residues" evidence="1">
    <location>
        <begin position="276"/>
        <end position="292"/>
    </location>
</feature>
<proteinExistence type="predicted"/>
<feature type="compositionally biased region" description="Low complexity" evidence="1">
    <location>
        <begin position="641"/>
        <end position="650"/>
    </location>
</feature>
<accession>A0A9P5Y9M0</accession>
<feature type="compositionally biased region" description="Basic and acidic residues" evidence="1">
    <location>
        <begin position="553"/>
        <end position="577"/>
    </location>
</feature>
<feature type="region of interest" description="Disordered" evidence="1">
    <location>
        <begin position="627"/>
        <end position="1064"/>
    </location>
</feature>
<feature type="region of interest" description="Disordered" evidence="1">
    <location>
        <begin position="166"/>
        <end position="248"/>
    </location>
</feature>
<dbReference type="GO" id="GO:0007039">
    <property type="term" value="P:protein catabolic process in the vacuole"/>
    <property type="evidence" value="ECO:0007669"/>
    <property type="project" value="TreeGrafter"/>
</dbReference>
<name>A0A9P5Y9M0_9AGAR</name>
<evidence type="ECO:0000313" key="3">
    <source>
        <dbReference type="EMBL" id="KAF9466142.1"/>
    </source>
</evidence>
<feature type="compositionally biased region" description="Basic and acidic residues" evidence="1">
    <location>
        <begin position="819"/>
        <end position="856"/>
    </location>
</feature>
<feature type="compositionally biased region" description="Low complexity" evidence="1">
    <location>
        <begin position="379"/>
        <end position="415"/>
    </location>
</feature>
<feature type="region of interest" description="Disordered" evidence="1">
    <location>
        <begin position="553"/>
        <end position="602"/>
    </location>
</feature>
<dbReference type="PANTHER" id="PTHR28051">
    <property type="entry name" value="PROTEIN MTL1-RELATED"/>
    <property type="match status" value="1"/>
</dbReference>
<keyword evidence="4" id="KW-1185">Reference proteome</keyword>
<feature type="compositionally biased region" description="Acidic residues" evidence="1">
    <location>
        <begin position="311"/>
        <end position="328"/>
    </location>
</feature>
<feature type="compositionally biased region" description="Pro residues" evidence="1">
    <location>
        <begin position="874"/>
        <end position="883"/>
    </location>
</feature>
<feature type="compositionally biased region" description="Low complexity" evidence="1">
    <location>
        <begin position="973"/>
        <end position="989"/>
    </location>
</feature>
<dbReference type="GO" id="GO:0005773">
    <property type="term" value="C:vacuole"/>
    <property type="evidence" value="ECO:0007669"/>
    <property type="project" value="GOC"/>
</dbReference>
<dbReference type="EMBL" id="MU150243">
    <property type="protein sequence ID" value="KAF9466142.1"/>
    <property type="molecule type" value="Genomic_DNA"/>
</dbReference>
<organism evidence="3 4">
    <name type="scientific">Collybia nuda</name>
    <dbReference type="NCBI Taxonomy" id="64659"/>
    <lineage>
        <taxon>Eukaryota</taxon>
        <taxon>Fungi</taxon>
        <taxon>Dikarya</taxon>
        <taxon>Basidiomycota</taxon>
        <taxon>Agaricomycotina</taxon>
        <taxon>Agaricomycetes</taxon>
        <taxon>Agaricomycetidae</taxon>
        <taxon>Agaricales</taxon>
        <taxon>Tricholomatineae</taxon>
        <taxon>Clitocybaceae</taxon>
        <taxon>Collybia</taxon>
    </lineage>
</organism>
<reference evidence="3" key="1">
    <citation type="submission" date="2020-11" db="EMBL/GenBank/DDBJ databases">
        <authorList>
            <consortium name="DOE Joint Genome Institute"/>
            <person name="Ahrendt S."/>
            <person name="Riley R."/>
            <person name="Andreopoulos W."/>
            <person name="Labutti K."/>
            <person name="Pangilinan J."/>
            <person name="Ruiz-Duenas F.J."/>
            <person name="Barrasa J.M."/>
            <person name="Sanchez-Garcia M."/>
            <person name="Camarero S."/>
            <person name="Miyauchi S."/>
            <person name="Serrano A."/>
            <person name="Linde D."/>
            <person name="Babiker R."/>
            <person name="Drula E."/>
            <person name="Ayuso-Fernandez I."/>
            <person name="Pacheco R."/>
            <person name="Padilla G."/>
            <person name="Ferreira P."/>
            <person name="Barriuso J."/>
            <person name="Kellner H."/>
            <person name="Castanera R."/>
            <person name="Alfaro M."/>
            <person name="Ramirez L."/>
            <person name="Pisabarro A.G."/>
            <person name="Kuo A."/>
            <person name="Tritt A."/>
            <person name="Lipzen A."/>
            <person name="He G."/>
            <person name="Yan M."/>
            <person name="Ng V."/>
            <person name="Cullen D."/>
            <person name="Martin F."/>
            <person name="Rosso M.-N."/>
            <person name="Henrissat B."/>
            <person name="Hibbett D."/>
            <person name="Martinez A.T."/>
            <person name="Grigoriev I.V."/>
        </authorList>
    </citation>
    <scope>NUCLEOTIDE SEQUENCE</scope>
    <source>
        <strain evidence="3">CBS 247.69</strain>
    </source>
</reference>
<dbReference type="Proteomes" id="UP000807353">
    <property type="component" value="Unassembled WGS sequence"/>
</dbReference>
<feature type="compositionally biased region" description="Low complexity" evidence="1">
    <location>
        <begin position="894"/>
        <end position="922"/>
    </location>
</feature>
<feature type="compositionally biased region" description="Low complexity" evidence="1">
    <location>
        <begin position="293"/>
        <end position="304"/>
    </location>
</feature>
<feature type="compositionally biased region" description="Low complexity" evidence="1">
    <location>
        <begin position="1009"/>
        <end position="1052"/>
    </location>
</feature>
<feature type="region of interest" description="Disordered" evidence="1">
    <location>
        <begin position="269"/>
        <end position="468"/>
    </location>
</feature>
<evidence type="ECO:0000313" key="4">
    <source>
        <dbReference type="Proteomes" id="UP000807353"/>
    </source>
</evidence>